<feature type="chain" id="PRO_5042210556" description="Lipoprotein" evidence="2">
    <location>
        <begin position="28"/>
        <end position="197"/>
    </location>
</feature>
<organism evidence="3 4">
    <name type="scientific">Actinoalloteichus fjordicus</name>
    <dbReference type="NCBI Taxonomy" id="1612552"/>
    <lineage>
        <taxon>Bacteria</taxon>
        <taxon>Bacillati</taxon>
        <taxon>Actinomycetota</taxon>
        <taxon>Actinomycetes</taxon>
        <taxon>Pseudonocardiales</taxon>
        <taxon>Pseudonocardiaceae</taxon>
        <taxon>Actinoalloteichus</taxon>
    </lineage>
</organism>
<evidence type="ECO:0000313" key="3">
    <source>
        <dbReference type="EMBL" id="APU15266.1"/>
    </source>
</evidence>
<feature type="compositionally biased region" description="Low complexity" evidence="1">
    <location>
        <begin position="44"/>
        <end position="56"/>
    </location>
</feature>
<evidence type="ECO:0000256" key="1">
    <source>
        <dbReference type="SAM" id="MobiDB-lite"/>
    </source>
</evidence>
<dbReference type="PROSITE" id="PS51257">
    <property type="entry name" value="PROKAR_LIPOPROTEIN"/>
    <property type="match status" value="1"/>
</dbReference>
<protein>
    <recommendedName>
        <fullName evidence="5">Lipoprotein</fullName>
    </recommendedName>
</protein>
<gene>
    <name evidence="3" type="ORF">UA74_16090</name>
</gene>
<name>A0AAC9LDD3_9PSEU</name>
<accession>A0AAC9LDD3</accession>
<dbReference type="Proteomes" id="UP000185511">
    <property type="component" value="Chromosome"/>
</dbReference>
<dbReference type="EMBL" id="CP016076">
    <property type="protein sequence ID" value="APU15266.1"/>
    <property type="molecule type" value="Genomic_DNA"/>
</dbReference>
<evidence type="ECO:0008006" key="5">
    <source>
        <dbReference type="Google" id="ProtNLM"/>
    </source>
</evidence>
<evidence type="ECO:0000256" key="2">
    <source>
        <dbReference type="SAM" id="SignalP"/>
    </source>
</evidence>
<reference evidence="4" key="1">
    <citation type="submission" date="2016-06" db="EMBL/GenBank/DDBJ databases">
        <title>Complete genome sequence of Actinoalloteichus fjordicus DSM 46855 (=ADI127-17), type strain of the new species Actinoalloteichus fjordicus.</title>
        <authorList>
            <person name="Ruckert C."/>
            <person name="Nouioui I."/>
            <person name="Willmese J."/>
            <person name="van Wezel G."/>
            <person name="Klenk H.-P."/>
            <person name="Kalinowski J."/>
            <person name="Zotchev S.B."/>
        </authorList>
    </citation>
    <scope>NUCLEOTIDE SEQUENCE [LARGE SCALE GENOMIC DNA]</scope>
    <source>
        <strain evidence="4">ADI127-7</strain>
    </source>
</reference>
<keyword evidence="4" id="KW-1185">Reference proteome</keyword>
<dbReference type="KEGG" id="acad:UA74_16090"/>
<sequence length="197" mass="20458">MKPRFVPDSRSWAALAVAVLSVATATACTTTDSADSPARSSTVPNTSPESSATSSPSPSPHDDAEAAAVAAYEGMWAAFVAAGTTAHWQDPALATHATGQALSTLTRGLYADAYNGLVTRGEPILDPTVSSAEPAGDPTTVIVTDCGDGSNWLKYTAEGQLADDEPGGRRRINAIVERQPNHDWMVTDFGVHEVGTC</sequence>
<dbReference type="AlphaFoldDB" id="A0AAC9LDD3"/>
<feature type="signal peptide" evidence="2">
    <location>
        <begin position="1"/>
        <end position="27"/>
    </location>
</feature>
<proteinExistence type="predicted"/>
<keyword evidence="2" id="KW-0732">Signal</keyword>
<evidence type="ECO:0000313" key="4">
    <source>
        <dbReference type="Proteomes" id="UP000185511"/>
    </source>
</evidence>
<feature type="region of interest" description="Disordered" evidence="1">
    <location>
        <begin position="28"/>
        <end position="65"/>
    </location>
</feature>